<evidence type="ECO:0000256" key="2">
    <source>
        <dbReference type="SAM" id="SignalP"/>
    </source>
</evidence>
<dbReference type="InterPro" id="IPR015915">
    <property type="entry name" value="Kelch-typ_b-propeller"/>
</dbReference>
<name>A0A7V3PSJ5_UNCW3</name>
<organism evidence="5">
    <name type="scientific">candidate division WOR-3 bacterium</name>
    <dbReference type="NCBI Taxonomy" id="2052148"/>
    <lineage>
        <taxon>Bacteria</taxon>
        <taxon>Bacteria division WOR-3</taxon>
    </lineage>
</organism>
<dbReference type="InterPro" id="IPR013783">
    <property type="entry name" value="Ig-like_fold"/>
</dbReference>
<feature type="signal peptide" evidence="2">
    <location>
        <begin position="1"/>
        <end position="19"/>
    </location>
</feature>
<dbReference type="SUPFAM" id="SSF52129">
    <property type="entry name" value="Caspase-like"/>
    <property type="match status" value="1"/>
</dbReference>
<evidence type="ECO:0000259" key="3">
    <source>
        <dbReference type="Pfam" id="PF01364"/>
    </source>
</evidence>
<dbReference type="AlphaFoldDB" id="A0A7V3PSJ5"/>
<dbReference type="Pfam" id="PF01364">
    <property type="entry name" value="Peptidase_C25"/>
    <property type="match status" value="1"/>
</dbReference>
<reference evidence="5" key="1">
    <citation type="journal article" date="2020" name="mSystems">
        <title>Genome- and Community-Level Interaction Insights into Carbon Utilization and Element Cycling Functions of Hydrothermarchaeota in Hydrothermal Sediment.</title>
        <authorList>
            <person name="Zhou Z."/>
            <person name="Liu Y."/>
            <person name="Xu W."/>
            <person name="Pan J."/>
            <person name="Luo Z.H."/>
            <person name="Li M."/>
        </authorList>
    </citation>
    <scope>NUCLEOTIDE SEQUENCE [LARGE SCALE GENOMIC DNA]</scope>
    <source>
        <strain evidence="5">SpSt-914</strain>
    </source>
</reference>
<proteinExistence type="predicted"/>
<feature type="domain" description="Gingipain" evidence="3">
    <location>
        <begin position="25"/>
        <end position="344"/>
    </location>
</feature>
<comment type="caution">
    <text evidence="5">The sequence shown here is derived from an EMBL/GenBank/DDBJ whole genome shotgun (WGS) entry which is preliminary data.</text>
</comment>
<protein>
    <submittedName>
        <fullName evidence="5">T9SS type A sorting domain-containing protein</fullName>
    </submittedName>
</protein>
<dbReference type="GO" id="GO:0008234">
    <property type="term" value="F:cysteine-type peptidase activity"/>
    <property type="evidence" value="ECO:0007669"/>
    <property type="project" value="InterPro"/>
</dbReference>
<dbReference type="Pfam" id="PF18962">
    <property type="entry name" value="Por_Secre_tail"/>
    <property type="match status" value="1"/>
</dbReference>
<keyword evidence="1 2" id="KW-0732">Signal</keyword>
<dbReference type="NCBIfam" id="TIGR04183">
    <property type="entry name" value="Por_Secre_tail"/>
    <property type="match status" value="1"/>
</dbReference>
<evidence type="ECO:0000259" key="4">
    <source>
        <dbReference type="Pfam" id="PF18962"/>
    </source>
</evidence>
<dbReference type="InterPro" id="IPR026444">
    <property type="entry name" value="Secre_tail"/>
</dbReference>
<dbReference type="Gene3D" id="3.40.50.1460">
    <property type="match status" value="1"/>
</dbReference>
<gene>
    <name evidence="5" type="ORF">ENX16_01275</name>
</gene>
<dbReference type="SUPFAM" id="SSF117281">
    <property type="entry name" value="Kelch motif"/>
    <property type="match status" value="1"/>
</dbReference>
<dbReference type="InterPro" id="IPR029030">
    <property type="entry name" value="Caspase-like_dom_sf"/>
</dbReference>
<evidence type="ECO:0000313" key="5">
    <source>
        <dbReference type="EMBL" id="HGD12704.1"/>
    </source>
</evidence>
<dbReference type="GO" id="GO:0006508">
    <property type="term" value="P:proteolysis"/>
    <property type="evidence" value="ECO:0007669"/>
    <property type="project" value="InterPro"/>
</dbReference>
<sequence length="1067" mass="118707">MVAQKFLCSILILCSLTLAETGARYLIITPDTFIPIAQQLAQWKTAKGMLAKIVTTSEAGTDTNQILSYIRNAWNNWEIPPEYVLLLGAPEYIPSQNNYNDNYYGNMTGNYRIEIPVGRLPAHNSRECSTFVTKILAYENPPMDGDTFWFRKGTTIVREDVPPDSYYQKDAQILRGYWQQRNFLLAESLSNLYGDSSRQVDGAAHDGRIFITYRGNGVGTWYSPFNMVYPAGWQNGFKMPVVVSATCATVTLSPGESMYGDQFVRAGSSTTLGGAIAFFGTTRIGTHLSRYRSACYRGFFHALYEEGEYRLGPATMRGRFWVDSIYGDSIRYLEWNLLGDPELNVWVDAPLHPVVQHDSVIPMVEQNLTITVLVADTPFSGAQVCVSMDSTVYHYGQTDAHGRITFTVTPQHPGTLQIVVSGKNLLPYIGSCEVISRDVGCTAILTPNGTVDSSSVIYPVVKLFNYGSRIETYEVYLTIGPDYARVETVQFHQPNTDYEVVFPRWTARPRGNWQVACSTRLIADQNPGNDRYTTNIFIRVRDVAAAKIKAPIGCYYSGTIITPAAYWKNLGNVNATFQAWIIIENPAGERVYIKHQNINSRPPGDSEPEVTFAPCTLNISGKWTVRCSTYYPFDQVPVNNFGNANFTVIPVWLQGWQEVQPMPAAPSGRPVSDGGWLATLEEYHLIYAAKGNKTGDFYAYDPLADTWIVLTPIPEGSERSFPRKGATAIADGKEGIYAVKGNNTLGFWFYDVTLNLWRQLPDIPAGISGKKVKGGSDLVYVNENDTGYVYLLKGYGLEFYRFNTITGNWQPLPDAPTGIKGKWDRGSWLVYDNEHTIYAHKAKYHELWAFDIVTHQWSETALPGMPVSSTKTGKNKKSKDGGSGVFYNGSIYALKGGNTCEFWKFNPGSGSWIELDTISQIGSSGKKKRVKGGGDIVHFGGGIFFILKGNKTLELWRYVASQQLLDANAPVRNCPTELLTCHQPQADINIPRCLISDGEINIVVTNPTPVQIKIYDSAGRIVLTSHQQITSANSIKLPVTQLSPGVYLVCIQGENKSTTQKIVIMRQ</sequence>
<feature type="chain" id="PRO_5031555615" evidence="2">
    <location>
        <begin position="20"/>
        <end position="1067"/>
    </location>
</feature>
<dbReference type="EMBL" id="DTMZ01000017">
    <property type="protein sequence ID" value="HGD12704.1"/>
    <property type="molecule type" value="Genomic_DNA"/>
</dbReference>
<dbReference type="Gene3D" id="3.40.50.10390">
    <property type="entry name" value="Gingipain r, domain 1"/>
    <property type="match status" value="1"/>
</dbReference>
<dbReference type="InterPro" id="IPR001769">
    <property type="entry name" value="Gingipain"/>
</dbReference>
<accession>A0A7V3PSJ5</accession>
<feature type="domain" description="Secretion system C-terminal sorting" evidence="4">
    <location>
        <begin position="998"/>
        <end position="1064"/>
    </location>
</feature>
<evidence type="ECO:0000256" key="1">
    <source>
        <dbReference type="ARBA" id="ARBA00022729"/>
    </source>
</evidence>
<dbReference type="Gene3D" id="2.120.10.80">
    <property type="entry name" value="Kelch-type beta propeller"/>
    <property type="match status" value="2"/>
</dbReference>
<dbReference type="Gene3D" id="2.60.40.10">
    <property type="entry name" value="Immunoglobulins"/>
    <property type="match status" value="1"/>
</dbReference>
<dbReference type="InterPro" id="IPR029031">
    <property type="entry name" value="Gingipain_N_sf"/>
</dbReference>